<feature type="region of interest" description="Disordered" evidence="1">
    <location>
        <begin position="206"/>
        <end position="246"/>
    </location>
</feature>
<protein>
    <recommendedName>
        <fullName evidence="4">HAT C-terminal dimerisation domain-containing protein</fullName>
    </recommendedName>
</protein>
<dbReference type="SUPFAM" id="SSF53098">
    <property type="entry name" value="Ribonuclease H-like"/>
    <property type="match status" value="1"/>
</dbReference>
<sequence length="385" mass="41346">MRQAKRYILTQTGFELDGEDNIVACRQFEDFYMHQSRFGDWGGAEGHARGRACSGDAETIECASWCSQFGASTPELQRCALRVMHMWSCASPVERNWAVHEGIHTKKCNRLAFEKVVQLVEITANVRLTEYRRVGCRYVLPWQREEGMLGCQAGLEVELVRTGNRKGMTEQKIAQQVALIARDPIETSAPPSGDAVCERRACIFRPYPGDDDSDDERAPEAADDPTLPIPHEIDETHDDANDAETRTYTARRAADRAEREMMGGGEDCWGPFGEVAFMRHVHDNRVWGSHHGLLQRFAVVCRLRLRSRSPRVLQEDGGHRATLADKGGVSPSGGGGSSSGNNEGGGSSSSSGGGGASNNGSGGGGSSSGGGGSGSGSGAGCCYGA</sequence>
<keyword evidence="3" id="KW-1185">Reference proteome</keyword>
<feature type="region of interest" description="Disordered" evidence="1">
    <location>
        <begin position="311"/>
        <end position="385"/>
    </location>
</feature>
<name>A0A388LLT5_CHABU</name>
<organism evidence="2 3">
    <name type="scientific">Chara braunii</name>
    <name type="common">Braun's stonewort</name>
    <dbReference type="NCBI Taxonomy" id="69332"/>
    <lineage>
        <taxon>Eukaryota</taxon>
        <taxon>Viridiplantae</taxon>
        <taxon>Streptophyta</taxon>
        <taxon>Charophyceae</taxon>
        <taxon>Charales</taxon>
        <taxon>Characeae</taxon>
        <taxon>Chara</taxon>
    </lineage>
</organism>
<proteinExistence type="predicted"/>
<dbReference type="Gramene" id="GBG83296">
    <property type="protein sequence ID" value="GBG83296"/>
    <property type="gene ID" value="CBR_g37008"/>
</dbReference>
<evidence type="ECO:0000256" key="1">
    <source>
        <dbReference type="SAM" id="MobiDB-lite"/>
    </source>
</evidence>
<dbReference type="AlphaFoldDB" id="A0A388LLT5"/>
<feature type="compositionally biased region" description="Basic and acidic residues" evidence="1">
    <location>
        <begin position="231"/>
        <end position="245"/>
    </location>
</feature>
<feature type="compositionally biased region" description="Acidic residues" evidence="1">
    <location>
        <begin position="209"/>
        <end position="223"/>
    </location>
</feature>
<dbReference type="EMBL" id="BFEA01000435">
    <property type="protein sequence ID" value="GBG83296.1"/>
    <property type="molecule type" value="Genomic_DNA"/>
</dbReference>
<dbReference type="OrthoDB" id="1432818at2759"/>
<feature type="compositionally biased region" description="Gly residues" evidence="1">
    <location>
        <begin position="330"/>
        <end position="385"/>
    </location>
</feature>
<comment type="caution">
    <text evidence="2">The sequence shown here is derived from an EMBL/GenBank/DDBJ whole genome shotgun (WGS) entry which is preliminary data.</text>
</comment>
<evidence type="ECO:0000313" key="3">
    <source>
        <dbReference type="Proteomes" id="UP000265515"/>
    </source>
</evidence>
<evidence type="ECO:0008006" key="4">
    <source>
        <dbReference type="Google" id="ProtNLM"/>
    </source>
</evidence>
<accession>A0A388LLT5</accession>
<dbReference type="Proteomes" id="UP000265515">
    <property type="component" value="Unassembled WGS sequence"/>
</dbReference>
<feature type="compositionally biased region" description="Basic and acidic residues" evidence="1">
    <location>
        <begin position="313"/>
        <end position="323"/>
    </location>
</feature>
<dbReference type="InterPro" id="IPR012337">
    <property type="entry name" value="RNaseH-like_sf"/>
</dbReference>
<evidence type="ECO:0000313" key="2">
    <source>
        <dbReference type="EMBL" id="GBG83296.1"/>
    </source>
</evidence>
<gene>
    <name evidence="2" type="ORF">CBR_g37008</name>
</gene>
<reference evidence="2 3" key="1">
    <citation type="journal article" date="2018" name="Cell">
        <title>The Chara Genome: Secondary Complexity and Implications for Plant Terrestrialization.</title>
        <authorList>
            <person name="Nishiyama T."/>
            <person name="Sakayama H."/>
            <person name="Vries J.D."/>
            <person name="Buschmann H."/>
            <person name="Saint-Marcoux D."/>
            <person name="Ullrich K.K."/>
            <person name="Haas F.B."/>
            <person name="Vanderstraeten L."/>
            <person name="Becker D."/>
            <person name="Lang D."/>
            <person name="Vosolsobe S."/>
            <person name="Rombauts S."/>
            <person name="Wilhelmsson P.K.I."/>
            <person name="Janitza P."/>
            <person name="Kern R."/>
            <person name="Heyl A."/>
            <person name="Rumpler F."/>
            <person name="Villalobos L.I.A.C."/>
            <person name="Clay J.M."/>
            <person name="Skokan R."/>
            <person name="Toyoda A."/>
            <person name="Suzuki Y."/>
            <person name="Kagoshima H."/>
            <person name="Schijlen E."/>
            <person name="Tajeshwar N."/>
            <person name="Catarino B."/>
            <person name="Hetherington A.J."/>
            <person name="Saltykova A."/>
            <person name="Bonnot C."/>
            <person name="Breuninger H."/>
            <person name="Symeonidi A."/>
            <person name="Radhakrishnan G.V."/>
            <person name="Van Nieuwerburgh F."/>
            <person name="Deforce D."/>
            <person name="Chang C."/>
            <person name="Karol K.G."/>
            <person name="Hedrich R."/>
            <person name="Ulvskov P."/>
            <person name="Glockner G."/>
            <person name="Delwiche C.F."/>
            <person name="Petrasek J."/>
            <person name="Van de Peer Y."/>
            <person name="Friml J."/>
            <person name="Beilby M."/>
            <person name="Dolan L."/>
            <person name="Kohara Y."/>
            <person name="Sugano S."/>
            <person name="Fujiyama A."/>
            <person name="Delaux P.-M."/>
            <person name="Quint M."/>
            <person name="TheiBen G."/>
            <person name="Hagemann M."/>
            <person name="Harholt J."/>
            <person name="Dunand C."/>
            <person name="Zachgo S."/>
            <person name="Langdale J."/>
            <person name="Maumus F."/>
            <person name="Straeten D.V.D."/>
            <person name="Gould S.B."/>
            <person name="Rensing S.A."/>
        </authorList>
    </citation>
    <scope>NUCLEOTIDE SEQUENCE [LARGE SCALE GENOMIC DNA]</scope>
    <source>
        <strain evidence="2 3">S276</strain>
    </source>
</reference>